<evidence type="ECO:0000313" key="2">
    <source>
        <dbReference type="Proteomes" id="UP000230292"/>
    </source>
</evidence>
<accession>A0A2M7H4H7</accession>
<evidence type="ECO:0000313" key="1">
    <source>
        <dbReference type="EMBL" id="PIW37129.1"/>
    </source>
</evidence>
<name>A0A2M7H4H7_9BACT</name>
<dbReference type="Proteomes" id="UP000230292">
    <property type="component" value="Unassembled WGS sequence"/>
</dbReference>
<proteinExistence type="predicted"/>
<organism evidence="1 2">
    <name type="scientific">Candidatus Kerfeldbacteria bacterium CG15_BIG_FIL_POST_REV_8_21_14_020_45_12</name>
    <dbReference type="NCBI Taxonomy" id="2014247"/>
    <lineage>
        <taxon>Bacteria</taxon>
        <taxon>Candidatus Kerfeldiibacteriota</taxon>
    </lineage>
</organism>
<sequence length="280" mass="30935">MKVHGAESGFRRIRAVDLAPVEINHEKNYLSTEALEEKLGQIKANLKTWGRWAWGLSETTDLAVVSLEGLTQVQLFEGRDSGLVEGTIEGLRATLDNIHGDGTINNYRIESAEICRIAAGLLLLDPSLVDRLPILKILGKRTFISDLIESVPSWAVTDSANELLAEQILEPKRRQHHKNMRYDSICLKLSEQPNVSPVDRLYLLSTWQVVNGGGVDQFLTANDRSLLNSMRSSTAANPFESARLARLLLADSININQPGLLEITHKAAGSIQTLPSRPIV</sequence>
<protein>
    <submittedName>
        <fullName evidence="1">Uncharacterized protein</fullName>
    </submittedName>
</protein>
<gene>
    <name evidence="1" type="ORF">COW24_01565</name>
</gene>
<dbReference type="AlphaFoldDB" id="A0A2M7H4H7"/>
<comment type="caution">
    <text evidence="1">The sequence shown here is derived from an EMBL/GenBank/DDBJ whole genome shotgun (WGS) entry which is preliminary data.</text>
</comment>
<reference evidence="1 2" key="1">
    <citation type="submission" date="2017-09" db="EMBL/GenBank/DDBJ databases">
        <title>Depth-based differentiation of microbial function through sediment-hosted aquifers and enrichment of novel symbionts in the deep terrestrial subsurface.</title>
        <authorList>
            <person name="Probst A.J."/>
            <person name="Ladd B."/>
            <person name="Jarett J.K."/>
            <person name="Geller-Mcgrath D.E."/>
            <person name="Sieber C.M."/>
            <person name="Emerson J.B."/>
            <person name="Anantharaman K."/>
            <person name="Thomas B.C."/>
            <person name="Malmstrom R."/>
            <person name="Stieglmeier M."/>
            <person name="Klingl A."/>
            <person name="Woyke T."/>
            <person name="Ryan C.M."/>
            <person name="Banfield J.F."/>
        </authorList>
    </citation>
    <scope>NUCLEOTIDE SEQUENCE [LARGE SCALE GENOMIC DNA]</scope>
    <source>
        <strain evidence="1">CG15_BIG_FIL_POST_REV_8_21_14_020_45_12</strain>
    </source>
</reference>
<dbReference type="EMBL" id="PFGC01000020">
    <property type="protein sequence ID" value="PIW37129.1"/>
    <property type="molecule type" value="Genomic_DNA"/>
</dbReference>